<feature type="compositionally biased region" description="Basic and acidic residues" evidence="1">
    <location>
        <begin position="240"/>
        <end position="252"/>
    </location>
</feature>
<evidence type="ECO:0000313" key="4">
    <source>
        <dbReference type="Proteomes" id="UP000324241"/>
    </source>
</evidence>
<dbReference type="AlphaFoldDB" id="A0A5M9MZ98"/>
<dbReference type="VEuPathDB" id="FungiDB:EYZ11_003451"/>
<evidence type="ECO:0000256" key="1">
    <source>
        <dbReference type="SAM" id="MobiDB-lite"/>
    </source>
</evidence>
<dbReference type="OrthoDB" id="5138418at2759"/>
<feature type="compositionally biased region" description="Basic residues" evidence="1">
    <location>
        <begin position="295"/>
        <end position="315"/>
    </location>
</feature>
<dbReference type="InterPro" id="IPR003781">
    <property type="entry name" value="CoA-bd"/>
</dbReference>
<dbReference type="PANTHER" id="PTHR33303:SF2">
    <property type="entry name" value="COA-BINDING DOMAIN-CONTAINING PROTEIN"/>
    <property type="match status" value="1"/>
</dbReference>
<gene>
    <name evidence="3" type="ORF">ATNIH1004_003358</name>
</gene>
<dbReference type="RefSeq" id="XP_033430031.1">
    <property type="nucleotide sequence ID" value="XM_033568036.1"/>
</dbReference>
<feature type="compositionally biased region" description="Polar residues" evidence="1">
    <location>
        <begin position="318"/>
        <end position="336"/>
    </location>
</feature>
<dbReference type="Gene3D" id="3.40.50.720">
    <property type="entry name" value="NAD(P)-binding Rossmann-like Domain"/>
    <property type="match status" value="1"/>
</dbReference>
<accession>A0A5M9MZ98</accession>
<dbReference type="InterPro" id="IPR036291">
    <property type="entry name" value="NAD(P)-bd_dom_sf"/>
</dbReference>
<protein>
    <recommendedName>
        <fullName evidence="2">CoA-binding domain-containing protein</fullName>
    </recommendedName>
</protein>
<comment type="caution">
    <text evidence="3">The sequence shown here is derived from an EMBL/GenBank/DDBJ whole genome shotgun (WGS) entry which is preliminary data.</text>
</comment>
<sequence length="397" mass="43803">MDAVQRFFSSPRFAVAGASNDANKFGYKLLAWYHQHSLPVTPLNPRAAAIQLPTRAYETVASPRQLPAPTQTSLSVVTPPAVTLPLLQEAHSVGIPAVWLQPGTFDAAVEEFARTHFAAVVAGDGGRGGEGCRYRDLPRPFDASVESLSDASSIRRKRSRRDPSLLIPPGSDEKVDFPVYDDDHDDGSPSRQLAPVRWSRAVLGVVGKVWEFCWSGAFRGFYAGGGPGYVMTVEQGSSPTEKKPNPLRRGRESTPVPGDYPEDGTGEEAIRQNWVMVSSRDTAYDDEASGSSARARARRVHRRTTSGLSRRRLPSNRKLVSSTVPSSMTTKSQFSSPAKPRETPVSVETQRYMAQKRRMEREEDASLRRLNRQLQAMIKEGKQALGTQVEVDDFMEE</sequence>
<feature type="region of interest" description="Disordered" evidence="1">
    <location>
        <begin position="234"/>
        <end position="269"/>
    </location>
</feature>
<dbReference type="PANTHER" id="PTHR33303">
    <property type="entry name" value="CYTOPLASMIC PROTEIN-RELATED"/>
    <property type="match status" value="1"/>
</dbReference>
<feature type="domain" description="CoA-binding" evidence="2">
    <location>
        <begin position="12"/>
        <end position="121"/>
    </location>
</feature>
<dbReference type="GeneID" id="54326060"/>
<evidence type="ECO:0000259" key="2">
    <source>
        <dbReference type="Pfam" id="PF13380"/>
    </source>
</evidence>
<evidence type="ECO:0000313" key="3">
    <source>
        <dbReference type="EMBL" id="KAA8650670.1"/>
    </source>
</evidence>
<dbReference type="EMBL" id="QUQM01000001">
    <property type="protein sequence ID" value="KAA8650670.1"/>
    <property type="molecule type" value="Genomic_DNA"/>
</dbReference>
<name>A0A5M9MZ98_9EURO</name>
<dbReference type="Pfam" id="PF13380">
    <property type="entry name" value="CoA_binding_2"/>
    <property type="match status" value="1"/>
</dbReference>
<dbReference type="Proteomes" id="UP000324241">
    <property type="component" value="Unassembled WGS sequence"/>
</dbReference>
<dbReference type="VEuPathDB" id="FungiDB:EYZ11_003450"/>
<proteinExistence type="predicted"/>
<feature type="region of interest" description="Disordered" evidence="1">
    <location>
        <begin position="152"/>
        <end position="192"/>
    </location>
</feature>
<feature type="region of interest" description="Disordered" evidence="1">
    <location>
        <begin position="283"/>
        <end position="347"/>
    </location>
</feature>
<dbReference type="SUPFAM" id="SSF51735">
    <property type="entry name" value="NAD(P)-binding Rossmann-fold domains"/>
    <property type="match status" value="1"/>
</dbReference>
<organism evidence="3 4">
    <name type="scientific">Aspergillus tanneri</name>
    <dbReference type="NCBI Taxonomy" id="1220188"/>
    <lineage>
        <taxon>Eukaryota</taxon>
        <taxon>Fungi</taxon>
        <taxon>Dikarya</taxon>
        <taxon>Ascomycota</taxon>
        <taxon>Pezizomycotina</taxon>
        <taxon>Eurotiomycetes</taxon>
        <taxon>Eurotiomycetidae</taxon>
        <taxon>Eurotiales</taxon>
        <taxon>Aspergillaceae</taxon>
        <taxon>Aspergillus</taxon>
        <taxon>Aspergillus subgen. Circumdati</taxon>
    </lineage>
</organism>
<reference evidence="3 4" key="1">
    <citation type="submission" date="2019-08" db="EMBL/GenBank/DDBJ databases">
        <title>The genome sequence of a newly discovered highly antifungal drug resistant Aspergillus species, Aspergillus tanneri NIH 1004.</title>
        <authorList>
            <person name="Mounaud S."/>
            <person name="Singh I."/>
            <person name="Joardar V."/>
            <person name="Pakala S."/>
            <person name="Pakala S."/>
            <person name="Venepally P."/>
            <person name="Chung J.K."/>
            <person name="Losada L."/>
            <person name="Nierman W.C."/>
        </authorList>
    </citation>
    <scope>NUCLEOTIDE SEQUENCE [LARGE SCALE GENOMIC DNA]</scope>
    <source>
        <strain evidence="3 4">NIH1004</strain>
    </source>
</reference>